<sequence length="140" mass="16555">MNYLNEKYDNTQWGRGFRTLLYDAMEIDDNGHIEKQNAQRDQIVQRLQKLLERPPEKKHKELHTFYKRMRRERQNLFTFLFIKDVPPDNNASERAIRNVKVKQKTCLPARAGIGTVQKRKGQHGTLPRSDPLSILPLKMV</sequence>
<reference evidence="2" key="1">
    <citation type="submission" date="2018-06" db="EMBL/GenBank/DDBJ databases">
        <authorList>
            <person name="Zhirakovskaya E."/>
        </authorList>
    </citation>
    <scope>NUCLEOTIDE SEQUENCE</scope>
</reference>
<dbReference type="EMBL" id="UOEL01000089">
    <property type="protein sequence ID" value="VAW12467.1"/>
    <property type="molecule type" value="Genomic_DNA"/>
</dbReference>
<organism evidence="2">
    <name type="scientific">hydrothermal vent metagenome</name>
    <dbReference type="NCBI Taxonomy" id="652676"/>
    <lineage>
        <taxon>unclassified sequences</taxon>
        <taxon>metagenomes</taxon>
        <taxon>ecological metagenomes</taxon>
    </lineage>
</organism>
<gene>
    <name evidence="2" type="ORF">MNBD_BACTEROID03-1466</name>
</gene>
<dbReference type="AlphaFoldDB" id="A0A3B0TGN2"/>
<dbReference type="InterPro" id="IPR004291">
    <property type="entry name" value="Transposase_IS66_central"/>
</dbReference>
<accession>A0A3B0TGN2</accession>
<protein>
    <recommendedName>
        <fullName evidence="1">Transposase IS66 central domain-containing protein</fullName>
    </recommendedName>
</protein>
<dbReference type="Pfam" id="PF03050">
    <property type="entry name" value="DDE_Tnp_IS66"/>
    <property type="match status" value="1"/>
</dbReference>
<proteinExistence type="predicted"/>
<feature type="domain" description="Transposase IS66 central" evidence="1">
    <location>
        <begin position="31"/>
        <end position="111"/>
    </location>
</feature>
<name>A0A3B0TGN2_9ZZZZ</name>
<evidence type="ECO:0000313" key="2">
    <source>
        <dbReference type="EMBL" id="VAW12467.1"/>
    </source>
</evidence>
<evidence type="ECO:0000259" key="1">
    <source>
        <dbReference type="Pfam" id="PF03050"/>
    </source>
</evidence>